<dbReference type="GeneID" id="19013819"/>
<keyword evidence="7" id="KW-0175">Coiled coil</keyword>
<dbReference type="STRING" id="41875.K8F318"/>
<dbReference type="InterPro" id="IPR005124">
    <property type="entry name" value="V-ATPase_G"/>
</dbReference>
<dbReference type="OrthoDB" id="250802at2759"/>
<dbReference type="EMBL" id="FO082270">
    <property type="protein sequence ID" value="CCO66718.1"/>
    <property type="molecule type" value="Genomic_DNA"/>
</dbReference>
<reference evidence="8 9" key="1">
    <citation type="submission" date="2011-10" db="EMBL/GenBank/DDBJ databases">
        <authorList>
            <person name="Genoscope - CEA"/>
        </authorList>
    </citation>
    <scope>NUCLEOTIDE SEQUENCE [LARGE SCALE GENOMIC DNA]</scope>
    <source>
        <strain evidence="8 9">RCC 1105</strain>
    </source>
</reference>
<evidence type="ECO:0000313" key="9">
    <source>
        <dbReference type="Proteomes" id="UP000198341"/>
    </source>
</evidence>
<dbReference type="GO" id="GO:0046961">
    <property type="term" value="F:proton-transporting ATPase activity, rotational mechanism"/>
    <property type="evidence" value="ECO:0007669"/>
    <property type="project" value="InterPro"/>
</dbReference>
<evidence type="ECO:0000256" key="1">
    <source>
        <dbReference type="ARBA" id="ARBA00003847"/>
    </source>
</evidence>
<dbReference type="KEGG" id="bpg:Bathy09g03120"/>
<dbReference type="Gene3D" id="1.20.5.2950">
    <property type="match status" value="1"/>
</dbReference>
<evidence type="ECO:0000256" key="4">
    <source>
        <dbReference type="ARBA" id="ARBA00022781"/>
    </source>
</evidence>
<keyword evidence="4 6" id="KW-0375">Hydrogen ion transport</keyword>
<dbReference type="Proteomes" id="UP000198341">
    <property type="component" value="Chromosome 9"/>
</dbReference>
<comment type="similarity">
    <text evidence="2 6">Belongs to the V-ATPase G subunit family.</text>
</comment>
<evidence type="ECO:0000256" key="5">
    <source>
        <dbReference type="ARBA" id="ARBA00023065"/>
    </source>
</evidence>
<evidence type="ECO:0000256" key="7">
    <source>
        <dbReference type="SAM" id="Coils"/>
    </source>
</evidence>
<keyword evidence="9" id="KW-1185">Reference proteome</keyword>
<name>K8F318_9CHLO</name>
<feature type="coiled-coil region" evidence="7">
    <location>
        <begin position="27"/>
        <end position="91"/>
    </location>
</feature>
<dbReference type="GO" id="GO:0016887">
    <property type="term" value="F:ATP hydrolysis activity"/>
    <property type="evidence" value="ECO:0007669"/>
    <property type="project" value="TreeGrafter"/>
</dbReference>
<gene>
    <name evidence="8" type="ORF">Bathy09g03120</name>
</gene>
<comment type="subunit">
    <text evidence="6">V-ATPase is a heteromultimeric enzyme made up of two complexes: the ATP-hydrolytic V1 complex and the proton translocation V0 complex.</text>
</comment>
<dbReference type="FunFam" id="1.20.5.2950:FF:000001">
    <property type="entry name" value="V-type proton ATPase subunit G"/>
    <property type="match status" value="1"/>
</dbReference>
<accession>K8F318</accession>
<evidence type="ECO:0000256" key="6">
    <source>
        <dbReference type="RuleBase" id="RU364019"/>
    </source>
</evidence>
<comment type="function">
    <text evidence="1">Catalytic subunit of the peripheral V1 complex of vacuolar ATPase (V-ATPase). V-ATPase is responsible for acidifying a variety of intracellular compartments in eukaryotic cells.</text>
</comment>
<dbReference type="Pfam" id="PF03179">
    <property type="entry name" value="V-ATPase_G"/>
    <property type="match status" value="1"/>
</dbReference>
<keyword evidence="5 6" id="KW-0406">Ion transport</keyword>
<evidence type="ECO:0000256" key="2">
    <source>
        <dbReference type="ARBA" id="ARBA00010066"/>
    </source>
</evidence>
<evidence type="ECO:0000256" key="3">
    <source>
        <dbReference type="ARBA" id="ARBA00022448"/>
    </source>
</evidence>
<dbReference type="RefSeq" id="XP_007511158.1">
    <property type="nucleotide sequence ID" value="XM_007511096.1"/>
</dbReference>
<sequence>MDSQKQDGIQKLLQAEQEANAIVTAARQEKTARIKQAKDEAEAEIQSYRNQREQQYQHMLAQATGGSDELAKELETKAKRAEANMRATIEKNGANVTGMLVKHVTSVQL</sequence>
<organism evidence="8 9">
    <name type="scientific">Bathycoccus prasinos</name>
    <dbReference type="NCBI Taxonomy" id="41875"/>
    <lineage>
        <taxon>Eukaryota</taxon>
        <taxon>Viridiplantae</taxon>
        <taxon>Chlorophyta</taxon>
        <taxon>Mamiellophyceae</taxon>
        <taxon>Mamiellales</taxon>
        <taxon>Bathycoccaceae</taxon>
        <taxon>Bathycoccus</taxon>
    </lineage>
</organism>
<dbReference type="GO" id="GO:0000221">
    <property type="term" value="C:vacuolar proton-transporting V-type ATPase, V1 domain"/>
    <property type="evidence" value="ECO:0007669"/>
    <property type="project" value="TreeGrafter"/>
</dbReference>
<keyword evidence="3 6" id="KW-0813">Transport</keyword>
<proteinExistence type="inferred from homology"/>
<dbReference type="eggNOG" id="KOG1772">
    <property type="taxonomic scope" value="Eukaryota"/>
</dbReference>
<dbReference type="AlphaFoldDB" id="K8F318"/>
<dbReference type="PANTHER" id="PTHR12713">
    <property type="entry name" value="VACUOLAR ATP SYNTHASE SUBUNIT G"/>
    <property type="match status" value="1"/>
</dbReference>
<comment type="function">
    <text evidence="6">Subunit of the V1 complex of vacuolar(H+)-ATPase (V-ATPase), a multisubunit enzyme composed of a peripheral complex (V1) that hydrolyzes ATP and a membrane integral complex (V0) that translocates protons. V-ATPase is responsible for acidifying and maintaining the pH of intracellular compartments and in some cell types, is targeted to the plasma membrane, where it is responsible for acidifying the extracellular environment.</text>
</comment>
<evidence type="ECO:0000313" key="8">
    <source>
        <dbReference type="EMBL" id="CCO66718.1"/>
    </source>
</evidence>
<protein>
    <recommendedName>
        <fullName evidence="6">V-type proton ATPase subunit G</fullName>
    </recommendedName>
</protein>
<dbReference type="NCBIfam" id="TIGR01147">
    <property type="entry name" value="V_ATP_synt_G"/>
    <property type="match status" value="1"/>
</dbReference>
<dbReference type="PANTHER" id="PTHR12713:SF11">
    <property type="entry name" value="V-TYPE PROTON ATPASE SUBUNIT G"/>
    <property type="match status" value="1"/>
</dbReference>